<dbReference type="RefSeq" id="WP_011765520.1">
    <property type="nucleotide sequence ID" value="NC_008702.1"/>
</dbReference>
<dbReference type="KEGG" id="azo:azo1787"/>
<dbReference type="InterPro" id="IPR011330">
    <property type="entry name" value="Glyco_hydro/deAcase_b/a-brl"/>
</dbReference>
<evidence type="ECO:0000256" key="1">
    <source>
        <dbReference type="SAM" id="MobiDB-lite"/>
    </source>
</evidence>
<dbReference type="STRING" id="62928.azo1787"/>
<organism evidence="2 3">
    <name type="scientific">Azoarcus sp. (strain BH72)</name>
    <dbReference type="NCBI Taxonomy" id="418699"/>
    <lineage>
        <taxon>Bacteria</taxon>
        <taxon>Pseudomonadati</taxon>
        <taxon>Pseudomonadota</taxon>
        <taxon>Betaproteobacteria</taxon>
        <taxon>Rhodocyclales</taxon>
        <taxon>Zoogloeaceae</taxon>
        <taxon>Azoarcus</taxon>
    </lineage>
</organism>
<dbReference type="Pfam" id="PF10096">
    <property type="entry name" value="DUF2334"/>
    <property type="match status" value="1"/>
</dbReference>
<dbReference type="AlphaFoldDB" id="A1K6E9"/>
<dbReference type="Gene3D" id="3.20.20.370">
    <property type="entry name" value="Glycoside hydrolase/deacetylase"/>
    <property type="match status" value="1"/>
</dbReference>
<dbReference type="eggNOG" id="COG3233">
    <property type="taxonomic scope" value="Bacteria"/>
</dbReference>
<name>A1K6E9_AZOSB</name>
<dbReference type="EMBL" id="AM406670">
    <property type="protein sequence ID" value="CAL94404.1"/>
    <property type="molecule type" value="Genomic_DNA"/>
</dbReference>
<dbReference type="Proteomes" id="UP000002588">
    <property type="component" value="Chromosome"/>
</dbReference>
<gene>
    <name evidence="2" type="ordered locus">azo1787</name>
</gene>
<dbReference type="CDD" id="cd11374">
    <property type="entry name" value="CE4_u10"/>
    <property type="match status" value="1"/>
</dbReference>
<dbReference type="GO" id="GO:0005975">
    <property type="term" value="P:carbohydrate metabolic process"/>
    <property type="evidence" value="ECO:0007669"/>
    <property type="project" value="InterPro"/>
</dbReference>
<accession>A1K6E9</accession>
<keyword evidence="3" id="KW-1185">Reference proteome</keyword>
<dbReference type="SUPFAM" id="SSF88713">
    <property type="entry name" value="Glycoside hydrolase/deacetylase"/>
    <property type="match status" value="1"/>
</dbReference>
<evidence type="ECO:0000313" key="2">
    <source>
        <dbReference type="EMBL" id="CAL94404.1"/>
    </source>
</evidence>
<feature type="region of interest" description="Disordered" evidence="1">
    <location>
        <begin position="258"/>
        <end position="303"/>
    </location>
</feature>
<proteinExistence type="predicted"/>
<protein>
    <recommendedName>
        <fullName evidence="4">Deacetylase</fullName>
    </recommendedName>
</protein>
<evidence type="ECO:0008006" key="4">
    <source>
        <dbReference type="Google" id="ProtNLM"/>
    </source>
</evidence>
<evidence type="ECO:0000313" key="3">
    <source>
        <dbReference type="Proteomes" id="UP000002588"/>
    </source>
</evidence>
<reference evidence="2 3" key="1">
    <citation type="journal article" date="2006" name="Nat. Biotechnol.">
        <title>Complete genome of the mutualistic, N2-fixing grass endophyte Azoarcus sp. strain BH72.</title>
        <authorList>
            <person name="Krause A."/>
            <person name="Ramakumar A."/>
            <person name="Bartels D."/>
            <person name="Battistoni F."/>
            <person name="Bekel T."/>
            <person name="Boch J."/>
            <person name="Boehm M."/>
            <person name="Friedrich F."/>
            <person name="Hurek T."/>
            <person name="Krause L."/>
            <person name="Linke B."/>
            <person name="McHardy A.C."/>
            <person name="Sarkar A."/>
            <person name="Schneiker S."/>
            <person name="Syed A.A."/>
            <person name="Thauer R."/>
            <person name="Vorhoelter F.-J."/>
            <person name="Weidner S."/>
            <person name="Puehler A."/>
            <person name="Reinhold-Hurek B."/>
            <person name="Kaiser O."/>
            <person name="Goesmann A."/>
        </authorList>
    </citation>
    <scope>NUCLEOTIDE SEQUENCE [LARGE SCALE GENOMIC DNA]</scope>
    <source>
        <strain evidence="2 3">BH72</strain>
    </source>
</reference>
<dbReference type="HOGENOM" id="CLU_079824_0_0_4"/>
<sequence>MKPRPSLERPAALCVAIHDVAPATWARCERLLAVVEEVAPLPLTLLVVPDYHRRGDGTPGWYLEALEARRARGDELALHGWVHLDESGRCHGQREWWRRRVMTASEGEFSALTARAARFRLSVGQTWFRNHGWPLYGFVAPAWLLSPGSWETLDDSPLRYTTTADAFYLLHPRRRHASPCFAWSTRSPWREALSLRWNGRPARLAARGPMRLALHPDDALHPRVLNQIQYLVDALLRDHEPMTKARLAMRLGGEPLGGLSAPPPARGDPITLVAPPYTAGATTASDNRATPPPMATPASTSLG</sequence>
<dbReference type="InterPro" id="IPR018763">
    <property type="entry name" value="DUF2334"/>
</dbReference>